<feature type="transmembrane region" description="Helical" evidence="1">
    <location>
        <begin position="75"/>
        <end position="95"/>
    </location>
</feature>
<evidence type="ECO:0000256" key="1">
    <source>
        <dbReference type="SAM" id="Phobius"/>
    </source>
</evidence>
<dbReference type="EMBL" id="WAEL01000003">
    <property type="protein sequence ID" value="NID10466.1"/>
    <property type="molecule type" value="Genomic_DNA"/>
</dbReference>
<comment type="caution">
    <text evidence="2">The sequence shown here is derived from an EMBL/GenBank/DDBJ whole genome shotgun (WGS) entry which is preliminary data.</text>
</comment>
<keyword evidence="1" id="KW-0812">Transmembrane</keyword>
<reference evidence="3" key="2">
    <citation type="submission" date="2023-07" db="EMBL/GenBank/DDBJ databases">
        <authorList>
            <person name="Jung D.-H."/>
        </authorList>
    </citation>
    <scope>NUCLEOTIDE SEQUENCE [LARGE SCALE GENOMIC DNA]</scope>
    <source>
        <strain evidence="3">JA-25</strain>
    </source>
</reference>
<dbReference type="RefSeq" id="WP_085410887.1">
    <property type="nucleotide sequence ID" value="NZ_WAEL01000003.1"/>
</dbReference>
<feature type="transmembrane region" description="Helical" evidence="1">
    <location>
        <begin position="138"/>
        <end position="157"/>
    </location>
</feature>
<evidence type="ECO:0000313" key="3">
    <source>
        <dbReference type="Proteomes" id="UP000606008"/>
    </source>
</evidence>
<keyword evidence="3" id="KW-1185">Reference proteome</keyword>
<proteinExistence type="predicted"/>
<dbReference type="Proteomes" id="UP000606008">
    <property type="component" value="Unassembled WGS sequence"/>
</dbReference>
<name>A0ABX0QDG6_9BACT</name>
<reference evidence="3" key="1">
    <citation type="submission" date="2019-09" db="EMBL/GenBank/DDBJ databases">
        <authorList>
            <person name="Jung D.-H."/>
        </authorList>
    </citation>
    <scope>NUCLEOTIDE SEQUENCE [LARGE SCALE GENOMIC DNA]</scope>
    <source>
        <strain evidence="3">JA-25</strain>
    </source>
</reference>
<evidence type="ECO:0000313" key="2">
    <source>
        <dbReference type="EMBL" id="NID10466.1"/>
    </source>
</evidence>
<accession>A0ABX0QDG6</accession>
<keyword evidence="1" id="KW-0472">Membrane</keyword>
<keyword evidence="1" id="KW-1133">Transmembrane helix</keyword>
<protein>
    <submittedName>
        <fullName evidence="2">Uncharacterized protein</fullName>
    </submittedName>
</protein>
<feature type="transmembrane region" description="Helical" evidence="1">
    <location>
        <begin position="6"/>
        <end position="28"/>
    </location>
</feature>
<feature type="transmembrane region" description="Helical" evidence="1">
    <location>
        <begin position="166"/>
        <end position="186"/>
    </location>
</feature>
<gene>
    <name evidence="2" type="ORF">F7231_09805</name>
</gene>
<organism evidence="2 3">
    <name type="scientific">Fibrivirga algicola</name>
    <dbReference type="NCBI Taxonomy" id="2950420"/>
    <lineage>
        <taxon>Bacteria</taxon>
        <taxon>Pseudomonadati</taxon>
        <taxon>Bacteroidota</taxon>
        <taxon>Cytophagia</taxon>
        <taxon>Cytophagales</taxon>
        <taxon>Spirosomataceae</taxon>
        <taxon>Fibrivirga</taxon>
    </lineage>
</organism>
<feature type="transmembrane region" description="Helical" evidence="1">
    <location>
        <begin position="107"/>
        <end position="126"/>
    </location>
</feature>
<feature type="transmembrane region" description="Helical" evidence="1">
    <location>
        <begin position="206"/>
        <end position="227"/>
    </location>
</feature>
<feature type="transmembrane region" description="Helical" evidence="1">
    <location>
        <begin position="40"/>
        <end position="63"/>
    </location>
</feature>
<sequence length="239" mass="26763">MLSTLPAYIPITFGLTTLATLLLFYRGLKRARTDTVRRKAMPILLGLIGWLLLQALLPLNGIYAQAGTPGPPRLVLFSIIPTLLAIVFLFATAGGKRFIDSLPLKDLTYLNVVRIPVELVLFWLFIHKAVPELMTFEGRNFDIFSGLSAPFVAYFGFTKARLNRPLLFVWNIICLGLLLIIVRYALLSAPTPVQQFAFDQPNIAIAYFPFSWLPTFIVPVVLFGHLVSIRQLFVKPTAT</sequence>